<reference evidence="1" key="1">
    <citation type="submission" date="2020-11" db="EMBL/GenBank/DDBJ databases">
        <title>Adaptations for nitrogen fixation in a non-lichenized fungal sporocarp promotes dispersal by wood-feeding termites.</title>
        <authorList>
            <consortium name="DOE Joint Genome Institute"/>
            <person name="Koch R.A."/>
            <person name="Yoon G."/>
            <person name="Arayal U."/>
            <person name="Lail K."/>
            <person name="Amirebrahimi M."/>
            <person name="Labutti K."/>
            <person name="Lipzen A."/>
            <person name="Riley R."/>
            <person name="Barry K."/>
            <person name="Henrissat B."/>
            <person name="Grigoriev I.V."/>
            <person name="Herr J.R."/>
            <person name="Aime M.C."/>
        </authorList>
    </citation>
    <scope>NUCLEOTIDE SEQUENCE</scope>
    <source>
        <strain evidence="1">MCA 3950</strain>
    </source>
</reference>
<dbReference type="EMBL" id="MU250556">
    <property type="protein sequence ID" value="KAG7441820.1"/>
    <property type="molecule type" value="Genomic_DNA"/>
</dbReference>
<dbReference type="RefSeq" id="XP_043035320.1">
    <property type="nucleotide sequence ID" value="XM_043184469.1"/>
</dbReference>
<dbReference type="Proteomes" id="UP000812287">
    <property type="component" value="Unassembled WGS sequence"/>
</dbReference>
<name>A0A9P7VJS3_9AGAR</name>
<dbReference type="GeneID" id="66106766"/>
<sequence length="384" mass="43271">MSPVATKRVHWEDDSSRYAAPSPFYVTLLPGPPHLHDIAYLPLLAHVCGHRRPSLSSPRKGARTDPPLACSYLVPPIDFFSSSRIVPHPHVASDPASNPPLGRVYILVEIDKVERFNVEVHAASGGIVTVHDVIARMQSVLRERLKPEVVGGCYKEGCGCGCGTLVDKRSHFTTMFDGLSVRLRSNGEENKWRMHLRRMPTQHHRMHRPKTPKRPCRLLSNNELSLGTPWVRTFEYVTRSAGRGLQQQHLHTIITVKRSCVRRAGKPQTAQLTAISVNRCRIIPSNRDRRTGCNETEAYGWTGRTLTPYMYGQNVAFLFCLGAQLPRYNDENQRTGYQPMFSENGATAKMAVQYAVGIKLHSHQGRIRRRSPSVAWPSLGMVEW</sequence>
<gene>
    <name evidence="1" type="ORF">BT62DRAFT_923045</name>
</gene>
<keyword evidence="2" id="KW-1185">Reference proteome</keyword>
<evidence type="ECO:0000313" key="2">
    <source>
        <dbReference type="Proteomes" id="UP000812287"/>
    </source>
</evidence>
<dbReference type="OrthoDB" id="3144234at2759"/>
<evidence type="ECO:0000313" key="1">
    <source>
        <dbReference type="EMBL" id="KAG7441820.1"/>
    </source>
</evidence>
<organism evidence="1 2">
    <name type="scientific">Guyanagaster necrorhizus</name>
    <dbReference type="NCBI Taxonomy" id="856835"/>
    <lineage>
        <taxon>Eukaryota</taxon>
        <taxon>Fungi</taxon>
        <taxon>Dikarya</taxon>
        <taxon>Basidiomycota</taxon>
        <taxon>Agaricomycotina</taxon>
        <taxon>Agaricomycetes</taxon>
        <taxon>Agaricomycetidae</taxon>
        <taxon>Agaricales</taxon>
        <taxon>Marasmiineae</taxon>
        <taxon>Physalacriaceae</taxon>
        <taxon>Guyanagaster</taxon>
    </lineage>
</organism>
<dbReference type="AlphaFoldDB" id="A0A9P7VJS3"/>
<comment type="caution">
    <text evidence="1">The sequence shown here is derived from an EMBL/GenBank/DDBJ whole genome shotgun (WGS) entry which is preliminary data.</text>
</comment>
<protein>
    <submittedName>
        <fullName evidence="1">Uncharacterized protein</fullName>
    </submittedName>
</protein>
<proteinExistence type="predicted"/>
<accession>A0A9P7VJS3</accession>